<evidence type="ECO:0000256" key="1">
    <source>
        <dbReference type="SAM" id="MobiDB-lite"/>
    </source>
</evidence>
<feature type="region of interest" description="Disordered" evidence="1">
    <location>
        <begin position="122"/>
        <end position="145"/>
    </location>
</feature>
<dbReference type="EMBL" id="CAJNOC010008663">
    <property type="protein sequence ID" value="CAF1118812.1"/>
    <property type="molecule type" value="Genomic_DNA"/>
</dbReference>
<proteinExistence type="predicted"/>
<dbReference type="AlphaFoldDB" id="A0A814QDE8"/>
<sequence length="145" mass="17249">MKYTKKWIVIPFNSLKTHYKNDTKNKILYKKKLSKEDKIAMFNNLVQKNLIKNIPGQPMSEDTPGNIETNYDEIDEEVQSLKNEYDEFQDQNTYDWIKKELLTPFSADLRRFSSMLNKTLKNYNKSNNFTPRNISRNEPNNDLSD</sequence>
<organism evidence="2 3">
    <name type="scientific">Brachionus calyciflorus</name>
    <dbReference type="NCBI Taxonomy" id="104777"/>
    <lineage>
        <taxon>Eukaryota</taxon>
        <taxon>Metazoa</taxon>
        <taxon>Spiralia</taxon>
        <taxon>Gnathifera</taxon>
        <taxon>Rotifera</taxon>
        <taxon>Eurotatoria</taxon>
        <taxon>Monogononta</taxon>
        <taxon>Pseudotrocha</taxon>
        <taxon>Ploima</taxon>
        <taxon>Brachionidae</taxon>
        <taxon>Brachionus</taxon>
    </lineage>
</organism>
<protein>
    <submittedName>
        <fullName evidence="2">Uncharacterized protein</fullName>
    </submittedName>
</protein>
<keyword evidence="3" id="KW-1185">Reference proteome</keyword>
<dbReference type="Proteomes" id="UP000663879">
    <property type="component" value="Unassembled WGS sequence"/>
</dbReference>
<name>A0A814QDE8_9BILA</name>
<gene>
    <name evidence="2" type="ORF">OXX778_LOCUS21953</name>
</gene>
<evidence type="ECO:0000313" key="3">
    <source>
        <dbReference type="Proteomes" id="UP000663879"/>
    </source>
</evidence>
<feature type="non-terminal residue" evidence="2">
    <location>
        <position position="145"/>
    </location>
</feature>
<comment type="caution">
    <text evidence="2">The sequence shown here is derived from an EMBL/GenBank/DDBJ whole genome shotgun (WGS) entry which is preliminary data.</text>
</comment>
<evidence type="ECO:0000313" key="2">
    <source>
        <dbReference type="EMBL" id="CAF1118812.1"/>
    </source>
</evidence>
<reference evidence="2" key="1">
    <citation type="submission" date="2021-02" db="EMBL/GenBank/DDBJ databases">
        <authorList>
            <person name="Nowell W R."/>
        </authorList>
    </citation>
    <scope>NUCLEOTIDE SEQUENCE</scope>
    <source>
        <strain evidence="2">Ploen Becks lab</strain>
    </source>
</reference>
<accession>A0A814QDE8</accession>